<evidence type="ECO:0000256" key="7">
    <source>
        <dbReference type="ARBA" id="ARBA00023065"/>
    </source>
</evidence>
<evidence type="ECO:0000256" key="6">
    <source>
        <dbReference type="ARBA" id="ARBA00022729"/>
    </source>
</evidence>
<feature type="domain" description="Porin" evidence="12">
    <location>
        <begin position="7"/>
        <end position="370"/>
    </location>
</feature>
<keyword evidence="3" id="KW-0813">Transport</keyword>
<name>A0ABV8ZLH3_9NEIS</name>
<dbReference type="Gene3D" id="2.40.160.10">
    <property type="entry name" value="Porin"/>
    <property type="match status" value="1"/>
</dbReference>
<dbReference type="InterPro" id="IPR023614">
    <property type="entry name" value="Porin_dom_sf"/>
</dbReference>
<dbReference type="PRINTS" id="PR00182">
    <property type="entry name" value="ECOLNEIPORIN"/>
</dbReference>
<evidence type="ECO:0000256" key="10">
    <source>
        <dbReference type="ARBA" id="ARBA00023237"/>
    </source>
</evidence>
<evidence type="ECO:0000256" key="4">
    <source>
        <dbReference type="ARBA" id="ARBA00022452"/>
    </source>
</evidence>
<dbReference type="InterPro" id="IPR001702">
    <property type="entry name" value="Porin_Gram-ve"/>
</dbReference>
<evidence type="ECO:0000256" key="11">
    <source>
        <dbReference type="SAM" id="SignalP"/>
    </source>
</evidence>
<dbReference type="Pfam" id="PF13609">
    <property type="entry name" value="Porin_4"/>
    <property type="match status" value="1"/>
</dbReference>
<keyword evidence="5" id="KW-0812">Transmembrane</keyword>
<evidence type="ECO:0000313" key="14">
    <source>
        <dbReference type="Proteomes" id="UP001595999"/>
    </source>
</evidence>
<evidence type="ECO:0000256" key="8">
    <source>
        <dbReference type="ARBA" id="ARBA00023114"/>
    </source>
</evidence>
<dbReference type="SUPFAM" id="SSF56935">
    <property type="entry name" value="Porins"/>
    <property type="match status" value="1"/>
</dbReference>
<comment type="caution">
    <text evidence="13">The sequence shown here is derived from an EMBL/GenBank/DDBJ whole genome shotgun (WGS) entry which is preliminary data.</text>
</comment>
<dbReference type="Proteomes" id="UP001595999">
    <property type="component" value="Unassembled WGS sequence"/>
</dbReference>
<reference evidence="14" key="1">
    <citation type="journal article" date="2019" name="Int. J. Syst. Evol. Microbiol.">
        <title>The Global Catalogue of Microorganisms (GCM) 10K type strain sequencing project: providing services to taxonomists for standard genome sequencing and annotation.</title>
        <authorList>
            <consortium name="The Broad Institute Genomics Platform"/>
            <consortium name="The Broad Institute Genome Sequencing Center for Infectious Disease"/>
            <person name="Wu L."/>
            <person name="Ma J."/>
        </authorList>
    </citation>
    <scope>NUCLEOTIDE SEQUENCE [LARGE SCALE GENOMIC DNA]</scope>
    <source>
        <strain evidence="14">CGMCC 4.7608</strain>
    </source>
</reference>
<comment type="subunit">
    <text evidence="2">Homotrimer.</text>
</comment>
<dbReference type="InterPro" id="IPR002299">
    <property type="entry name" value="Porin_Neis"/>
</dbReference>
<dbReference type="PANTHER" id="PTHR34501">
    <property type="entry name" value="PROTEIN YDDL-RELATED"/>
    <property type="match status" value="1"/>
</dbReference>
<dbReference type="EMBL" id="JBHSEK010000001">
    <property type="protein sequence ID" value="MFC4488299.1"/>
    <property type="molecule type" value="Genomic_DNA"/>
</dbReference>
<keyword evidence="8" id="KW-0626">Porin</keyword>
<evidence type="ECO:0000256" key="3">
    <source>
        <dbReference type="ARBA" id="ARBA00022448"/>
    </source>
</evidence>
<dbReference type="RefSeq" id="WP_048409538.1">
    <property type="nucleotide sequence ID" value="NZ_JAJOHW010000072.1"/>
</dbReference>
<comment type="subcellular location">
    <subcellularLocation>
        <location evidence="1">Cell outer membrane</location>
        <topology evidence="1">Multi-pass membrane protein</topology>
    </subcellularLocation>
</comment>
<evidence type="ECO:0000259" key="12">
    <source>
        <dbReference type="Pfam" id="PF13609"/>
    </source>
</evidence>
<keyword evidence="14" id="KW-1185">Reference proteome</keyword>
<keyword evidence="7" id="KW-0406">Ion transport</keyword>
<evidence type="ECO:0000256" key="1">
    <source>
        <dbReference type="ARBA" id="ARBA00004571"/>
    </source>
</evidence>
<keyword evidence="10" id="KW-0998">Cell outer membrane</keyword>
<evidence type="ECO:0000256" key="9">
    <source>
        <dbReference type="ARBA" id="ARBA00023136"/>
    </source>
</evidence>
<accession>A0ABV8ZLH3</accession>
<evidence type="ECO:0000256" key="2">
    <source>
        <dbReference type="ARBA" id="ARBA00011233"/>
    </source>
</evidence>
<dbReference type="InterPro" id="IPR050298">
    <property type="entry name" value="Gram-neg_bact_OMP"/>
</dbReference>
<sequence length="388" mass="42472">MNKTHIALAIAALMPAAAAMADVTIYGEIRGGYEYNKTYNSSAGVDANGKPQGTSQINDWTSRIGFKGNEDLGNGLKAIWQVENRVHIDGTNGNKNGSSSDSFATRDSFIGLAGDNWGKVRLGRLSNYANDMMEQVDPGFYSDESVGGLGMFTRLDGRQNNSIRYDSPNWYGFSFAFLYGADENRKIDPNSGSRTNNQTWNLGLSYENSGFFGKYNYQNWGDADKRGGVKNWHRLEAGYNANNLYVALGYQQIEGYLATSTTGGVTTFTDDAGVVYNVNALNAYAKSANAQITAASFDTTQRIKTKEAALTVGYTFGSLTPYFSYVKGYDVSVGGNNFSNSGYDQFVLALDYSLSKRTDVYTSYGNVKWKDGALARENSFGLGLVHRF</sequence>
<feature type="chain" id="PRO_5046085056" evidence="11">
    <location>
        <begin position="22"/>
        <end position="388"/>
    </location>
</feature>
<feature type="signal peptide" evidence="11">
    <location>
        <begin position="1"/>
        <end position="21"/>
    </location>
</feature>
<dbReference type="PANTHER" id="PTHR34501:SF9">
    <property type="entry name" value="MAJOR OUTER MEMBRANE PROTEIN P.IA"/>
    <property type="match status" value="1"/>
</dbReference>
<keyword evidence="9" id="KW-0472">Membrane</keyword>
<keyword evidence="6 11" id="KW-0732">Signal</keyword>
<gene>
    <name evidence="13" type="ORF">ACFO0R_01575</name>
</gene>
<dbReference type="PRINTS" id="PR00184">
    <property type="entry name" value="NEISSPPORIN"/>
</dbReference>
<keyword evidence="4" id="KW-1134">Transmembrane beta strand</keyword>
<organism evidence="13 14">
    <name type="scientific">Chromobacterium aquaticum</name>
    <dbReference type="NCBI Taxonomy" id="467180"/>
    <lineage>
        <taxon>Bacteria</taxon>
        <taxon>Pseudomonadati</taxon>
        <taxon>Pseudomonadota</taxon>
        <taxon>Betaproteobacteria</taxon>
        <taxon>Neisseriales</taxon>
        <taxon>Chromobacteriaceae</taxon>
        <taxon>Chromobacterium</taxon>
    </lineage>
</organism>
<proteinExistence type="predicted"/>
<protein>
    <submittedName>
        <fullName evidence="13">Porin</fullName>
    </submittedName>
</protein>
<evidence type="ECO:0000313" key="13">
    <source>
        <dbReference type="EMBL" id="MFC4488299.1"/>
    </source>
</evidence>
<evidence type="ECO:0000256" key="5">
    <source>
        <dbReference type="ARBA" id="ARBA00022692"/>
    </source>
</evidence>
<dbReference type="CDD" id="cd00342">
    <property type="entry name" value="gram_neg_porins"/>
    <property type="match status" value="1"/>
</dbReference>
<dbReference type="InterPro" id="IPR033900">
    <property type="entry name" value="Gram_neg_porin_domain"/>
</dbReference>